<evidence type="ECO:0000256" key="2">
    <source>
        <dbReference type="ARBA" id="ARBA00023125"/>
    </source>
</evidence>
<dbReference type="SUPFAM" id="SSF51182">
    <property type="entry name" value="RmlC-like cupins"/>
    <property type="match status" value="1"/>
</dbReference>
<protein>
    <submittedName>
        <fullName evidence="5">Helix-turn-helix domain-containing protein</fullName>
    </submittedName>
</protein>
<sequence>MAVEGNAEGASFASAKRVEKRNPYAFMKGRHNELERRDIRFRWGNYGFRILRFHWTTFSPSRVVGFHKHAEYEFHFIPRGKGVVIMDDTAHPFHEGMFYLTGPEVEHRQEADAREGMDELCLHIDIVKLESPPAESENAGRDSYSGWGADSEAEEAEECVRRLAELPRKPTADQFGAMDGFRTAFLAWTENESGMYTTIKQSVIQILLRAVRAYGHHQAESNIPTRDMNAYRIQLASQFIEANYMRPVTLEDVAEKIHISGRQLQRIFRENGMGSFSDYVESVRLDKVCQSLAVSEEPIERIALAQGFSSANYLYFVFRKRLGMTPGAYRDFTRSEAKQAK</sequence>
<dbReference type="GO" id="GO:0043565">
    <property type="term" value="F:sequence-specific DNA binding"/>
    <property type="evidence" value="ECO:0007669"/>
    <property type="project" value="InterPro"/>
</dbReference>
<dbReference type="InterPro" id="IPR018060">
    <property type="entry name" value="HTH_AraC"/>
</dbReference>
<feature type="domain" description="HTH araC/xylS-type" evidence="4">
    <location>
        <begin position="234"/>
        <end position="332"/>
    </location>
</feature>
<evidence type="ECO:0000256" key="3">
    <source>
        <dbReference type="ARBA" id="ARBA00023163"/>
    </source>
</evidence>
<dbReference type="PANTHER" id="PTHR43280">
    <property type="entry name" value="ARAC-FAMILY TRANSCRIPTIONAL REGULATOR"/>
    <property type="match status" value="1"/>
</dbReference>
<dbReference type="Gene3D" id="2.60.120.10">
    <property type="entry name" value="Jelly Rolls"/>
    <property type="match status" value="1"/>
</dbReference>
<dbReference type="SMART" id="SM00342">
    <property type="entry name" value="HTH_ARAC"/>
    <property type="match status" value="1"/>
</dbReference>
<dbReference type="InterPro" id="IPR011051">
    <property type="entry name" value="RmlC_Cupin_sf"/>
</dbReference>
<evidence type="ECO:0000313" key="6">
    <source>
        <dbReference type="Proteomes" id="UP000307943"/>
    </source>
</evidence>
<dbReference type="PANTHER" id="PTHR43280:SF2">
    <property type="entry name" value="HTH-TYPE TRANSCRIPTIONAL REGULATOR EXSA"/>
    <property type="match status" value="1"/>
</dbReference>
<dbReference type="Pfam" id="PF12833">
    <property type="entry name" value="HTH_18"/>
    <property type="match status" value="1"/>
</dbReference>
<keyword evidence="1" id="KW-0805">Transcription regulation</keyword>
<dbReference type="InterPro" id="IPR018062">
    <property type="entry name" value="HTH_AraC-typ_CS"/>
</dbReference>
<dbReference type="RefSeq" id="WP_139601329.1">
    <property type="nucleotide sequence ID" value="NZ_VDCQ01000006.1"/>
</dbReference>
<keyword evidence="6" id="KW-1185">Reference proteome</keyword>
<dbReference type="AlphaFoldDB" id="A0A5C4TDN1"/>
<dbReference type="GO" id="GO:0003700">
    <property type="term" value="F:DNA-binding transcription factor activity"/>
    <property type="evidence" value="ECO:0007669"/>
    <property type="project" value="InterPro"/>
</dbReference>
<dbReference type="PROSITE" id="PS00041">
    <property type="entry name" value="HTH_ARAC_FAMILY_1"/>
    <property type="match status" value="1"/>
</dbReference>
<evidence type="ECO:0000259" key="4">
    <source>
        <dbReference type="PROSITE" id="PS01124"/>
    </source>
</evidence>
<organism evidence="5 6">
    <name type="scientific">Paenibacillus hemerocallicola</name>
    <dbReference type="NCBI Taxonomy" id="1172614"/>
    <lineage>
        <taxon>Bacteria</taxon>
        <taxon>Bacillati</taxon>
        <taxon>Bacillota</taxon>
        <taxon>Bacilli</taxon>
        <taxon>Bacillales</taxon>
        <taxon>Paenibacillaceae</taxon>
        <taxon>Paenibacillus</taxon>
    </lineage>
</organism>
<evidence type="ECO:0000313" key="5">
    <source>
        <dbReference type="EMBL" id="TNJ67194.1"/>
    </source>
</evidence>
<dbReference type="Gene3D" id="1.10.10.60">
    <property type="entry name" value="Homeodomain-like"/>
    <property type="match status" value="2"/>
</dbReference>
<dbReference type="OrthoDB" id="145012at2"/>
<dbReference type="Pfam" id="PF02311">
    <property type="entry name" value="AraC_binding"/>
    <property type="match status" value="1"/>
</dbReference>
<dbReference type="InterPro" id="IPR014710">
    <property type="entry name" value="RmlC-like_jellyroll"/>
</dbReference>
<reference evidence="5 6" key="1">
    <citation type="submission" date="2019-05" db="EMBL/GenBank/DDBJ databases">
        <title>We sequenced the genome of Paenibacillus hemerocallicola KCTC 33185 for further insight into its adaptation and study the phylogeny of Paenibacillus.</title>
        <authorList>
            <person name="Narsing Rao M.P."/>
        </authorList>
    </citation>
    <scope>NUCLEOTIDE SEQUENCE [LARGE SCALE GENOMIC DNA]</scope>
    <source>
        <strain evidence="5 6">KCTC 33185</strain>
    </source>
</reference>
<name>A0A5C4TDN1_9BACL</name>
<keyword evidence="3" id="KW-0804">Transcription</keyword>
<dbReference type="SUPFAM" id="SSF46689">
    <property type="entry name" value="Homeodomain-like"/>
    <property type="match status" value="2"/>
</dbReference>
<dbReference type="InterPro" id="IPR009057">
    <property type="entry name" value="Homeodomain-like_sf"/>
</dbReference>
<dbReference type="InterPro" id="IPR003313">
    <property type="entry name" value="AraC-bd"/>
</dbReference>
<dbReference type="PROSITE" id="PS01124">
    <property type="entry name" value="HTH_ARAC_FAMILY_2"/>
    <property type="match status" value="1"/>
</dbReference>
<dbReference type="Proteomes" id="UP000307943">
    <property type="component" value="Unassembled WGS sequence"/>
</dbReference>
<evidence type="ECO:0000256" key="1">
    <source>
        <dbReference type="ARBA" id="ARBA00023015"/>
    </source>
</evidence>
<accession>A0A5C4TDN1</accession>
<proteinExistence type="predicted"/>
<comment type="caution">
    <text evidence="5">The sequence shown here is derived from an EMBL/GenBank/DDBJ whole genome shotgun (WGS) entry which is preliminary data.</text>
</comment>
<dbReference type="EMBL" id="VDCQ01000006">
    <property type="protein sequence ID" value="TNJ67194.1"/>
    <property type="molecule type" value="Genomic_DNA"/>
</dbReference>
<keyword evidence="2" id="KW-0238">DNA-binding</keyword>
<gene>
    <name evidence="5" type="ORF">FE784_06520</name>
</gene>